<dbReference type="InterPro" id="IPR008978">
    <property type="entry name" value="HSP20-like_chaperone"/>
</dbReference>
<evidence type="ECO:0000259" key="3">
    <source>
        <dbReference type="PROSITE" id="PS01031"/>
    </source>
</evidence>
<dbReference type="Proteomes" id="UP000543804">
    <property type="component" value="Unassembled WGS sequence"/>
</dbReference>
<dbReference type="RefSeq" id="WP_020700584.1">
    <property type="nucleotide sequence ID" value="NZ_JABAFA010000001.1"/>
</dbReference>
<evidence type="ECO:0000313" key="4">
    <source>
        <dbReference type="EMBL" id="NMD97985.1"/>
    </source>
</evidence>
<evidence type="ECO:0000256" key="1">
    <source>
        <dbReference type="PROSITE-ProRule" id="PRU00285"/>
    </source>
</evidence>
<dbReference type="Pfam" id="PF00011">
    <property type="entry name" value="HSP20"/>
    <property type="match status" value="1"/>
</dbReference>
<dbReference type="AlphaFoldDB" id="A0A848B7N7"/>
<accession>A0A848B7N7</accession>
<dbReference type="InterPro" id="IPR031107">
    <property type="entry name" value="Small_HSP"/>
</dbReference>
<protein>
    <submittedName>
        <fullName evidence="4">Hsp20/alpha crystallin family protein</fullName>
    </submittedName>
</protein>
<comment type="caution">
    <text evidence="4">The sequence shown here is derived from an EMBL/GenBank/DDBJ whole genome shotgun (WGS) entry which is preliminary data.</text>
</comment>
<organism evidence="4 5">
    <name type="scientific">Selenomonas bovis</name>
    <dbReference type="NCBI Taxonomy" id="416586"/>
    <lineage>
        <taxon>Bacteria</taxon>
        <taxon>Bacillati</taxon>
        <taxon>Bacillota</taxon>
        <taxon>Negativicutes</taxon>
        <taxon>Selenomonadales</taxon>
        <taxon>Selenomonadaceae</taxon>
        <taxon>Selenomonas</taxon>
    </lineage>
</organism>
<proteinExistence type="inferred from homology"/>
<dbReference type="PANTHER" id="PTHR11527">
    <property type="entry name" value="HEAT-SHOCK PROTEIN 20 FAMILY MEMBER"/>
    <property type="match status" value="1"/>
</dbReference>
<dbReference type="Gene3D" id="2.60.40.790">
    <property type="match status" value="1"/>
</dbReference>
<comment type="similarity">
    <text evidence="1 2">Belongs to the small heat shock protein (HSP20) family.</text>
</comment>
<dbReference type="CDD" id="cd06471">
    <property type="entry name" value="ACD_LpsHSP_like"/>
    <property type="match status" value="1"/>
</dbReference>
<evidence type="ECO:0000256" key="2">
    <source>
        <dbReference type="RuleBase" id="RU003616"/>
    </source>
</evidence>
<name>A0A848B7N7_9FIRM</name>
<dbReference type="EMBL" id="JABAFA010000001">
    <property type="protein sequence ID" value="NMD97985.1"/>
    <property type="molecule type" value="Genomic_DNA"/>
</dbReference>
<gene>
    <name evidence="4" type="ORF">HF878_00595</name>
</gene>
<dbReference type="InterPro" id="IPR002068">
    <property type="entry name" value="A-crystallin/Hsp20_dom"/>
</dbReference>
<evidence type="ECO:0000313" key="5">
    <source>
        <dbReference type="Proteomes" id="UP000543804"/>
    </source>
</evidence>
<feature type="domain" description="SHSP" evidence="3">
    <location>
        <begin position="31"/>
        <end position="147"/>
    </location>
</feature>
<keyword evidence="5" id="KW-1185">Reference proteome</keyword>
<dbReference type="PROSITE" id="PS01031">
    <property type="entry name" value="SHSP"/>
    <property type="match status" value="1"/>
</dbReference>
<dbReference type="SUPFAM" id="SSF49764">
    <property type="entry name" value="HSP20-like chaperones"/>
    <property type="match status" value="1"/>
</dbReference>
<reference evidence="4 5" key="1">
    <citation type="submission" date="2020-04" db="EMBL/GenBank/DDBJ databases">
        <authorList>
            <person name="Hitch T.C.A."/>
            <person name="Wylensek D."/>
            <person name="Clavel T."/>
        </authorList>
    </citation>
    <scope>NUCLEOTIDE SEQUENCE [LARGE SCALE GENOMIC DNA]</scope>
    <source>
        <strain evidence="4 5">PG-130-P53-12</strain>
    </source>
</reference>
<sequence>MFGLVPFVSHKDLEKEDNLFNRFLNVFDEPFMDNFRMPEFKVDVKDNKDSYDLTAELPGLKKEDISLTYDNNYLTIATKHADSKDEKDEKGNFVRRERSTSSMSRSFYIDNIDEAGCTADYKDGILSVHMPKKAVTEQTGHTIAIGA</sequence>